<dbReference type="Pfam" id="PF14580">
    <property type="entry name" value="LRR_9"/>
    <property type="match status" value="1"/>
</dbReference>
<dbReference type="PANTHER" id="PTHR45973">
    <property type="entry name" value="PROTEIN PHOSPHATASE 1 REGULATORY SUBUNIT SDS22-RELATED"/>
    <property type="match status" value="1"/>
</dbReference>
<dbReference type="InterPro" id="IPR050576">
    <property type="entry name" value="Cilia_flagella_integrity"/>
</dbReference>
<dbReference type="Pfam" id="PF12799">
    <property type="entry name" value="LRR_4"/>
    <property type="match status" value="1"/>
</dbReference>
<dbReference type="Gene3D" id="3.80.10.10">
    <property type="entry name" value="Ribonuclease Inhibitor"/>
    <property type="match status" value="2"/>
</dbReference>
<protein>
    <recommendedName>
        <fullName evidence="8">U2A'/phosphoprotein 32 family A C-terminal domain-containing protein</fullName>
    </recommendedName>
</protein>
<organism evidence="6 7">
    <name type="scientific">Tetradesmus obliquus</name>
    <name type="common">Green alga</name>
    <name type="synonym">Acutodesmus obliquus</name>
    <dbReference type="NCBI Taxonomy" id="3088"/>
    <lineage>
        <taxon>Eukaryota</taxon>
        <taxon>Viridiplantae</taxon>
        <taxon>Chlorophyta</taxon>
        <taxon>core chlorophytes</taxon>
        <taxon>Chlorophyceae</taxon>
        <taxon>CS clade</taxon>
        <taxon>Sphaeropleales</taxon>
        <taxon>Scenedesmaceae</taxon>
        <taxon>Tetradesmus</taxon>
    </lineage>
</organism>
<evidence type="ECO:0000256" key="1">
    <source>
        <dbReference type="ARBA" id="ARBA00004430"/>
    </source>
</evidence>
<sequence>MDGSFKLTPESLKQICKDHKLYTSCPELNDVLYLQCKGIEVLENLEAYTGLKTLYLESNDISAIQGLDALVNLRSLYLGKNIIQRICGLEALVQLETLDLSDNRISTVEGLSQLQRLRTLVLANNQLATAADIQQLEQCSSLVTLDLSGNKLCEPAALTLLAGLQLALLKLQGNPLVSLVKHYRKVVVSSMPQLNYLDDAPVADQDRRLAAAFMQGGIPAEAAERQAIRSEAAAAAQQQRNNFDAMVAAARAAPAPPHDPMRFRAVPPGESDSDDEGLPASYIAQKHA</sequence>
<keyword evidence="7" id="KW-1185">Reference proteome</keyword>
<evidence type="ECO:0000313" key="6">
    <source>
        <dbReference type="EMBL" id="WIA08988.1"/>
    </source>
</evidence>
<accession>A0ABY8TNF2</accession>
<dbReference type="Proteomes" id="UP001244341">
    <property type="component" value="Chromosome 1b"/>
</dbReference>
<evidence type="ECO:0000256" key="5">
    <source>
        <dbReference type="SAM" id="MobiDB-lite"/>
    </source>
</evidence>
<dbReference type="InterPro" id="IPR032675">
    <property type="entry name" value="LRR_dom_sf"/>
</dbReference>
<evidence type="ECO:0000256" key="4">
    <source>
        <dbReference type="ARBA" id="ARBA00023273"/>
    </source>
</evidence>
<evidence type="ECO:0000256" key="2">
    <source>
        <dbReference type="ARBA" id="ARBA00022614"/>
    </source>
</evidence>
<feature type="region of interest" description="Disordered" evidence="5">
    <location>
        <begin position="251"/>
        <end position="288"/>
    </location>
</feature>
<dbReference type="PANTHER" id="PTHR45973:SF9">
    <property type="entry name" value="LEUCINE-RICH REPEAT-CONTAINING PROTEIN 46"/>
    <property type="match status" value="1"/>
</dbReference>
<name>A0ABY8TNF2_TETOB</name>
<evidence type="ECO:0000313" key="7">
    <source>
        <dbReference type="Proteomes" id="UP001244341"/>
    </source>
</evidence>
<dbReference type="PRINTS" id="PR00019">
    <property type="entry name" value="LEURICHRPT"/>
</dbReference>
<keyword evidence="2" id="KW-0433">Leucine-rich repeat</keyword>
<evidence type="ECO:0000256" key="3">
    <source>
        <dbReference type="ARBA" id="ARBA00022737"/>
    </source>
</evidence>
<dbReference type="EMBL" id="CP126208">
    <property type="protein sequence ID" value="WIA08988.1"/>
    <property type="molecule type" value="Genomic_DNA"/>
</dbReference>
<dbReference type="SUPFAM" id="SSF52075">
    <property type="entry name" value="Outer arm dynein light chain 1"/>
    <property type="match status" value="1"/>
</dbReference>
<gene>
    <name evidence="6" type="ORF">OEZ85_008402</name>
</gene>
<comment type="subcellular location">
    <subcellularLocation>
        <location evidence="1">Cytoplasm</location>
        <location evidence="1">Cytoskeleton</location>
        <location evidence="1">Cilium axoneme</location>
    </subcellularLocation>
</comment>
<dbReference type="InterPro" id="IPR025875">
    <property type="entry name" value="Leu-rich_rpt_4"/>
</dbReference>
<evidence type="ECO:0008006" key="8">
    <source>
        <dbReference type="Google" id="ProtNLM"/>
    </source>
</evidence>
<proteinExistence type="predicted"/>
<reference evidence="6 7" key="1">
    <citation type="submission" date="2023-05" db="EMBL/GenBank/DDBJ databases">
        <title>A 100% complete, gapless, phased diploid assembly of the Scenedesmus obliquus UTEX 3031 genome.</title>
        <authorList>
            <person name="Biondi T.C."/>
            <person name="Hanschen E.R."/>
            <person name="Kwon T."/>
            <person name="Eng W."/>
            <person name="Kruse C.P.S."/>
            <person name="Koehler S.I."/>
            <person name="Kunde Y."/>
            <person name="Gleasner C.D."/>
            <person name="You Mak K.T."/>
            <person name="Polle J."/>
            <person name="Hovde B.T."/>
            <person name="Starkenburg S.R."/>
        </authorList>
    </citation>
    <scope>NUCLEOTIDE SEQUENCE [LARGE SCALE GENOMIC DNA]</scope>
    <source>
        <strain evidence="6 7">DOE0152z</strain>
    </source>
</reference>
<dbReference type="SMART" id="SM00365">
    <property type="entry name" value="LRR_SD22"/>
    <property type="match status" value="4"/>
</dbReference>
<keyword evidence="4" id="KW-0966">Cell projection</keyword>
<keyword evidence="3" id="KW-0677">Repeat</keyword>